<dbReference type="InterPro" id="IPR042099">
    <property type="entry name" value="ANL_N_sf"/>
</dbReference>
<feature type="domain" description="AMP-dependent synthetase/ligase" evidence="1">
    <location>
        <begin position="303"/>
        <end position="491"/>
    </location>
</feature>
<dbReference type="InterPro" id="IPR000873">
    <property type="entry name" value="AMP-dep_synth/lig_dom"/>
</dbReference>
<gene>
    <name evidence="2" type="ORF">CCMP2556_LOCUS6013</name>
</gene>
<proteinExistence type="predicted"/>
<dbReference type="Proteomes" id="UP001642484">
    <property type="component" value="Unassembled WGS sequence"/>
</dbReference>
<evidence type="ECO:0000313" key="2">
    <source>
        <dbReference type="EMBL" id="CAK9000295.1"/>
    </source>
</evidence>
<dbReference type="InterPro" id="IPR020845">
    <property type="entry name" value="AMP-binding_CS"/>
</dbReference>
<comment type="caution">
    <text evidence="2">The sequence shown here is derived from an EMBL/GenBank/DDBJ whole genome shotgun (WGS) entry which is preliminary data.</text>
</comment>
<evidence type="ECO:0000259" key="1">
    <source>
        <dbReference type="Pfam" id="PF00501"/>
    </source>
</evidence>
<dbReference type="Gene3D" id="3.40.50.12780">
    <property type="entry name" value="N-terminal domain of ligase-like"/>
    <property type="match status" value="1"/>
</dbReference>
<dbReference type="EMBL" id="CAXAMN010002570">
    <property type="protein sequence ID" value="CAK9000295.1"/>
    <property type="molecule type" value="Genomic_DNA"/>
</dbReference>
<name>A0ABP0IFY9_9DINO</name>
<sequence>MSMSWKRPYSTPSLRSGCIGVHPPCDLPPWLRHMSWSSVGRAALERLCGHGPHLRISTVLGSYDLNVDGRETGIRSPLIAPIQIRLAPHFAELLTTYPEWQVLLRIAVGSSPTSLRFGAEGLDLQGSLPPLILAAILEASPVSAPHFRVGNSEHLAAEMVAHMRSTRASDDATSVVSLGRTFVDAWWEVTLEDPRAGFDEALPLEEVLVALEVGGCEARVTLRCFNMAVRGEPHPLSNAPLIDRDYPAGFHLIRQHVGHRARYLRLAVHGEVTLLGVEAYCMDLWQVPCLHHSLRAAAKIFAAQPAIAMKVDGQYQSFSYQTLSNDVEALSVQLRQRFPLDAAIEHGEDVMLGWCGPTRVEALLLFLACMMNQWCFVAFHRHSLAAELQLLPKLQLLGVDEAFEAEEIKVLENAHQDAAGRGVLFSSPPLLRPAELQSMARMHQPDTVSSTAPAAASPERLGNLIFTSGSTGHPKAVRRSHAELYAFLWLYAKAVTPDRALAPTR</sequence>
<dbReference type="Pfam" id="PF00501">
    <property type="entry name" value="AMP-binding"/>
    <property type="match status" value="1"/>
</dbReference>
<dbReference type="SUPFAM" id="SSF56801">
    <property type="entry name" value="Acetyl-CoA synthetase-like"/>
    <property type="match status" value="1"/>
</dbReference>
<protein>
    <recommendedName>
        <fullName evidence="1">AMP-dependent synthetase/ligase domain-containing protein</fullName>
    </recommendedName>
</protein>
<accession>A0ABP0IFY9</accession>
<dbReference type="PROSITE" id="PS00455">
    <property type="entry name" value="AMP_BINDING"/>
    <property type="match status" value="1"/>
</dbReference>
<evidence type="ECO:0000313" key="3">
    <source>
        <dbReference type="Proteomes" id="UP001642484"/>
    </source>
</evidence>
<keyword evidence="3" id="KW-1185">Reference proteome</keyword>
<reference evidence="2 3" key="1">
    <citation type="submission" date="2024-02" db="EMBL/GenBank/DDBJ databases">
        <authorList>
            <person name="Chen Y."/>
            <person name="Shah S."/>
            <person name="Dougan E. K."/>
            <person name="Thang M."/>
            <person name="Chan C."/>
        </authorList>
    </citation>
    <scope>NUCLEOTIDE SEQUENCE [LARGE SCALE GENOMIC DNA]</scope>
</reference>
<organism evidence="2 3">
    <name type="scientific">Durusdinium trenchii</name>
    <dbReference type="NCBI Taxonomy" id="1381693"/>
    <lineage>
        <taxon>Eukaryota</taxon>
        <taxon>Sar</taxon>
        <taxon>Alveolata</taxon>
        <taxon>Dinophyceae</taxon>
        <taxon>Suessiales</taxon>
        <taxon>Symbiodiniaceae</taxon>
        <taxon>Durusdinium</taxon>
    </lineage>
</organism>